<organism evidence="2 3">
    <name type="scientific">Gracilibacillus caseinilyticus</name>
    <dbReference type="NCBI Taxonomy" id="2932256"/>
    <lineage>
        <taxon>Bacteria</taxon>
        <taxon>Bacillati</taxon>
        <taxon>Bacillota</taxon>
        <taxon>Bacilli</taxon>
        <taxon>Bacillales</taxon>
        <taxon>Bacillaceae</taxon>
        <taxon>Gracilibacillus</taxon>
    </lineage>
</organism>
<dbReference type="EMBL" id="CP095072">
    <property type="protein sequence ID" value="UOQ48983.1"/>
    <property type="molecule type" value="Genomic_DNA"/>
</dbReference>
<evidence type="ECO:0000259" key="1">
    <source>
        <dbReference type="Pfam" id="PF04069"/>
    </source>
</evidence>
<dbReference type="InterPro" id="IPR007210">
    <property type="entry name" value="ABC_Gly_betaine_transp_sub-bd"/>
</dbReference>
<dbReference type="Pfam" id="PF04069">
    <property type="entry name" value="OpuAC"/>
    <property type="match status" value="2"/>
</dbReference>
<dbReference type="Gene3D" id="3.10.105.10">
    <property type="entry name" value="Dipeptide-binding Protein, Domain 3"/>
    <property type="match status" value="1"/>
</dbReference>
<name>A0ABY4EX42_9BACI</name>
<feature type="domain" description="ABC-type glycine betaine transport system substrate-binding" evidence="1">
    <location>
        <begin position="15"/>
        <end position="75"/>
    </location>
</feature>
<accession>A0ABY4EX42</accession>
<dbReference type="RefSeq" id="WP_244720339.1">
    <property type="nucleotide sequence ID" value="NZ_CP095072.1"/>
</dbReference>
<keyword evidence="3" id="KW-1185">Reference proteome</keyword>
<dbReference type="SUPFAM" id="SSF53850">
    <property type="entry name" value="Periplasmic binding protein-like II"/>
    <property type="match status" value="2"/>
</dbReference>
<evidence type="ECO:0000313" key="3">
    <source>
        <dbReference type="Proteomes" id="UP000831782"/>
    </source>
</evidence>
<reference evidence="2 3" key="1">
    <citation type="submission" date="2022-04" db="EMBL/GenBank/DDBJ databases">
        <title>Gracilibacillus sp. isolated from saltern.</title>
        <authorList>
            <person name="Won M."/>
            <person name="Lee C.-M."/>
            <person name="Woen H.-Y."/>
            <person name="Kwon S.-W."/>
        </authorList>
    </citation>
    <scope>NUCLEOTIDE SEQUENCE [LARGE SCALE GENOMIC DNA]</scope>
    <source>
        <strain evidence="2 3">SSWR10-1</strain>
    </source>
</reference>
<dbReference type="Gene3D" id="3.40.190.100">
    <property type="entry name" value="Glycine betaine-binding periplasmic protein, domain 2"/>
    <property type="match status" value="1"/>
</dbReference>
<protein>
    <recommendedName>
        <fullName evidence="1">ABC-type glycine betaine transport system substrate-binding domain-containing protein</fullName>
    </recommendedName>
</protein>
<proteinExistence type="predicted"/>
<gene>
    <name evidence="2" type="ORF">MUN88_02265</name>
</gene>
<feature type="domain" description="ABC-type glycine betaine transport system substrate-binding" evidence="1">
    <location>
        <begin position="94"/>
        <end position="195"/>
    </location>
</feature>
<evidence type="ECO:0000313" key="2">
    <source>
        <dbReference type="EMBL" id="UOQ48983.1"/>
    </source>
</evidence>
<dbReference type="Proteomes" id="UP000831782">
    <property type="component" value="Chromosome"/>
</dbReference>
<sequence>MSSLDHIYCLEINFKGVYGEAENINTIVRKGLKEDMPEAYTILDQFKWELEDSESFLLESLDADVEKVAQQWVDEHQEAVAEWTKGVDKVDGISVEIPLTPWDSGRATANILKIVLEQQGFEVTLTTVDPAVMFEAIASGDADASTAAWLPITHGAFYEDYKEDIVDLGPNLEGASSGLVVPSYMEIDSIEDLKAAE</sequence>